<evidence type="ECO:0000256" key="2">
    <source>
        <dbReference type="SAM" id="MobiDB-lite"/>
    </source>
</evidence>
<dbReference type="RefSeq" id="XP_022459240.1">
    <property type="nucleotide sequence ID" value="XM_022601615.1"/>
</dbReference>
<evidence type="ECO:0000313" key="5">
    <source>
        <dbReference type="Proteomes" id="UP000019384"/>
    </source>
</evidence>
<keyword evidence="5" id="KW-1185">Reference proteome</keyword>
<dbReference type="STRING" id="1382522.W6ML78"/>
<dbReference type="AlphaFoldDB" id="W6ML78"/>
<dbReference type="Pfam" id="PF20399">
    <property type="entry name" value="PH_20"/>
    <property type="match status" value="1"/>
</dbReference>
<evidence type="ECO:0000313" key="4">
    <source>
        <dbReference type="EMBL" id="CDK27244.1"/>
    </source>
</evidence>
<dbReference type="SMART" id="SM00233">
    <property type="entry name" value="PH"/>
    <property type="match status" value="1"/>
</dbReference>
<reference evidence="4" key="2">
    <citation type="submission" date="2014-02" db="EMBL/GenBank/DDBJ databases">
        <title>Complete DNA sequence of /Kuraishia capsulata/ illustrates novel genomic features among budding yeasts (/Saccharomycotina/).</title>
        <authorList>
            <person name="Morales L."/>
            <person name="Noel B."/>
            <person name="Porcel B."/>
            <person name="Marcet-Houben M."/>
            <person name="Hullo M-F."/>
            <person name="Sacerdot C."/>
            <person name="Tekaia F."/>
            <person name="Leh-Louis V."/>
            <person name="Despons L."/>
            <person name="Khanna V."/>
            <person name="Aury J-M."/>
            <person name="Barbe V."/>
            <person name="Couloux A."/>
            <person name="Labadie K."/>
            <person name="Pelletier E."/>
            <person name="Souciet J-L."/>
            <person name="Boekhout T."/>
            <person name="Gabaldon T."/>
            <person name="Wincker P."/>
            <person name="Dujon B."/>
        </authorList>
    </citation>
    <scope>NUCLEOTIDE SEQUENCE</scope>
    <source>
        <strain evidence="4">CBS 1993</strain>
    </source>
</reference>
<proteinExistence type="predicted"/>
<accession>W6ML78</accession>
<dbReference type="PANTHER" id="PTHR31941:SF1">
    <property type="entry name" value="CYTOSKELETAL SIGNALING PROTEIN SLM1"/>
    <property type="match status" value="1"/>
</dbReference>
<dbReference type="GeneID" id="34520628"/>
<protein>
    <recommendedName>
        <fullName evidence="3">PH domain-containing protein</fullName>
    </recommendedName>
</protein>
<sequence length="537" mass="59607">MSLSRSGTWRLSSPPPANRVQPVSPTGVEAEEGGGAQTPLLDDSQPDSTELVARRYDKYIALLTSVENFTDNYLSLIAINVKQYEKIIKNLQSNVSPQFEVSPGADAPVSGSVAGSGYKQAVAGEGVYSPAGAGAAPGAHEQLGPVGLNEFLEALKVRTDMNHSAAVELDSTIRTQVLPEFKRIISEIQSRKKEFLSASQKEVKELKKLHGTTSKELAKLQNSVSSFDSSYSSSVGPKIDYRSDPYIIKRSVLHHGHEQLNKENSHFDFLESNEITLGIMEKQIVEILKKIFNNFSVSITNYLGKGINTFDDLNNQLAAIPVDYEWERFKERNAQSLISGEADPDSVKIDNDLSDVTSKLSLTTARFEITKNPYKRTLSDVVFPNQTHTATEPILEGVLLRREGKITKKYKSYYYVITRTRYLFEFQSRSFKDSHHPSLVMFLPECLVGNPSAPGDGKFKFTVQGKDISQLVSMTKKTVSFKASSYEEMLTWYNVISEVSGLMYTNEEMKSAAMAQITPDKSDDEEDVTAESIAPQN</sequence>
<reference evidence="4" key="1">
    <citation type="submission" date="2013-12" db="EMBL/GenBank/DDBJ databases">
        <authorList>
            <person name="Genoscope - CEA"/>
        </authorList>
    </citation>
    <scope>NUCLEOTIDE SEQUENCE</scope>
    <source>
        <strain evidence="4">CBS 1993</strain>
    </source>
</reference>
<dbReference type="InterPro" id="IPR046868">
    <property type="entry name" value="BAR_4"/>
</dbReference>
<dbReference type="SUPFAM" id="SSF50729">
    <property type="entry name" value="PH domain-like"/>
    <property type="match status" value="1"/>
</dbReference>
<dbReference type="HOGENOM" id="CLU_614096_0_0_1"/>
<dbReference type="OrthoDB" id="5598057at2759"/>
<dbReference type="InterPro" id="IPR011993">
    <property type="entry name" value="PH-like_dom_sf"/>
</dbReference>
<evidence type="ECO:0000259" key="3">
    <source>
        <dbReference type="PROSITE" id="PS50003"/>
    </source>
</evidence>
<dbReference type="Proteomes" id="UP000019384">
    <property type="component" value="Unassembled WGS sequence"/>
</dbReference>
<dbReference type="InterPro" id="IPR001849">
    <property type="entry name" value="PH_domain"/>
</dbReference>
<organism evidence="4 5">
    <name type="scientific">Kuraishia capsulata CBS 1993</name>
    <dbReference type="NCBI Taxonomy" id="1382522"/>
    <lineage>
        <taxon>Eukaryota</taxon>
        <taxon>Fungi</taxon>
        <taxon>Dikarya</taxon>
        <taxon>Ascomycota</taxon>
        <taxon>Saccharomycotina</taxon>
        <taxon>Pichiomycetes</taxon>
        <taxon>Pichiales</taxon>
        <taxon>Pichiaceae</taxon>
        <taxon>Kuraishia</taxon>
    </lineage>
</organism>
<dbReference type="Gene3D" id="2.30.29.30">
    <property type="entry name" value="Pleckstrin-homology domain (PH domain)/Phosphotyrosine-binding domain (PTB)"/>
    <property type="match status" value="1"/>
</dbReference>
<keyword evidence="1" id="KW-0597">Phosphoprotein</keyword>
<name>W6ML78_9ASCO</name>
<feature type="compositionally biased region" description="Polar residues" evidence="2">
    <location>
        <begin position="1"/>
        <end position="11"/>
    </location>
</feature>
<feature type="region of interest" description="Disordered" evidence="2">
    <location>
        <begin position="515"/>
        <end position="537"/>
    </location>
</feature>
<feature type="region of interest" description="Disordered" evidence="2">
    <location>
        <begin position="1"/>
        <end position="46"/>
    </location>
</feature>
<gene>
    <name evidence="4" type="ORF">KUCA_T00003222001</name>
</gene>
<dbReference type="PANTHER" id="PTHR31941">
    <property type="entry name" value="CYTOSKELETAL SIGNALING PROTEIN SLM1"/>
    <property type="match status" value="1"/>
</dbReference>
<dbReference type="InterPro" id="IPR046869">
    <property type="entry name" value="SLM1/RGC1-like_PH"/>
</dbReference>
<evidence type="ECO:0000256" key="1">
    <source>
        <dbReference type="ARBA" id="ARBA00022553"/>
    </source>
</evidence>
<dbReference type="Pfam" id="PF20400">
    <property type="entry name" value="BAR_4"/>
    <property type="match status" value="1"/>
</dbReference>
<dbReference type="EMBL" id="HG793128">
    <property type="protein sequence ID" value="CDK27244.1"/>
    <property type="molecule type" value="Genomic_DNA"/>
</dbReference>
<feature type="domain" description="PH" evidence="3">
    <location>
        <begin position="392"/>
        <end position="501"/>
    </location>
</feature>
<dbReference type="PROSITE" id="PS50003">
    <property type="entry name" value="PH_DOMAIN"/>
    <property type="match status" value="1"/>
</dbReference>